<dbReference type="InterPro" id="IPR035906">
    <property type="entry name" value="MetI-like_sf"/>
</dbReference>
<organism evidence="9 10">
    <name type="scientific">Dactylosporangium darangshiense</name>
    <dbReference type="NCBI Taxonomy" id="579108"/>
    <lineage>
        <taxon>Bacteria</taxon>
        <taxon>Bacillati</taxon>
        <taxon>Actinomycetota</taxon>
        <taxon>Actinomycetes</taxon>
        <taxon>Micromonosporales</taxon>
        <taxon>Micromonosporaceae</taxon>
        <taxon>Dactylosporangium</taxon>
    </lineage>
</organism>
<evidence type="ECO:0000313" key="10">
    <source>
        <dbReference type="Proteomes" id="UP001500620"/>
    </source>
</evidence>
<dbReference type="Proteomes" id="UP001500620">
    <property type="component" value="Unassembled WGS sequence"/>
</dbReference>
<name>A0ABP8DUF1_9ACTN</name>
<accession>A0ABP8DUF1</accession>
<keyword evidence="2 7" id="KW-0813">Transport</keyword>
<proteinExistence type="inferred from homology"/>
<reference evidence="10" key="1">
    <citation type="journal article" date="2019" name="Int. J. Syst. Evol. Microbiol.">
        <title>The Global Catalogue of Microorganisms (GCM) 10K type strain sequencing project: providing services to taxonomists for standard genome sequencing and annotation.</title>
        <authorList>
            <consortium name="The Broad Institute Genomics Platform"/>
            <consortium name="The Broad Institute Genome Sequencing Center for Infectious Disease"/>
            <person name="Wu L."/>
            <person name="Ma J."/>
        </authorList>
    </citation>
    <scope>NUCLEOTIDE SEQUENCE [LARGE SCALE GENOMIC DNA]</scope>
    <source>
        <strain evidence="10">JCM 17441</strain>
    </source>
</reference>
<keyword evidence="10" id="KW-1185">Reference proteome</keyword>
<dbReference type="CDD" id="cd06261">
    <property type="entry name" value="TM_PBP2"/>
    <property type="match status" value="1"/>
</dbReference>
<dbReference type="PANTHER" id="PTHR43227">
    <property type="entry name" value="BLL4140 PROTEIN"/>
    <property type="match status" value="1"/>
</dbReference>
<evidence type="ECO:0000256" key="1">
    <source>
        <dbReference type="ARBA" id="ARBA00004651"/>
    </source>
</evidence>
<evidence type="ECO:0000256" key="7">
    <source>
        <dbReference type="RuleBase" id="RU363032"/>
    </source>
</evidence>
<feature type="transmembrane region" description="Helical" evidence="7">
    <location>
        <begin position="68"/>
        <end position="88"/>
    </location>
</feature>
<dbReference type="PANTHER" id="PTHR43227:SF8">
    <property type="entry name" value="DIACETYLCHITOBIOSE UPTAKE SYSTEM PERMEASE PROTEIN DASB"/>
    <property type="match status" value="1"/>
</dbReference>
<dbReference type="InterPro" id="IPR000515">
    <property type="entry name" value="MetI-like"/>
</dbReference>
<feature type="domain" description="ABC transmembrane type-1" evidence="8">
    <location>
        <begin position="64"/>
        <end position="415"/>
    </location>
</feature>
<feature type="transmembrane region" description="Helical" evidence="7">
    <location>
        <begin position="344"/>
        <end position="364"/>
    </location>
</feature>
<dbReference type="RefSeq" id="WP_345143023.1">
    <property type="nucleotide sequence ID" value="NZ_BAABAT010000071.1"/>
</dbReference>
<comment type="subcellular location">
    <subcellularLocation>
        <location evidence="1 7">Cell membrane</location>
        <topology evidence="1 7">Multi-pass membrane protein</topology>
    </subcellularLocation>
</comment>
<keyword evidence="6 7" id="KW-0472">Membrane</keyword>
<dbReference type="InterPro" id="IPR050809">
    <property type="entry name" value="UgpAE/MalFG_permease"/>
</dbReference>
<dbReference type="SUPFAM" id="SSF49478">
    <property type="entry name" value="Cna protein B-type domain"/>
    <property type="match status" value="1"/>
</dbReference>
<dbReference type="EMBL" id="BAABAT010000071">
    <property type="protein sequence ID" value="GAA4263524.1"/>
    <property type="molecule type" value="Genomic_DNA"/>
</dbReference>
<protein>
    <submittedName>
        <fullName evidence="9">Sugar ABC transporter permease</fullName>
    </submittedName>
</protein>
<sequence length="424" mass="44988">MARSARFSTAAWFLAPAVLLVVALIAFPVGHTLWLSVHDAAGRDSVGLANYVDVLTAAQIRRALLNNAVWIVVAPNLVTATGLLVAVLAQKVRRSTAFRVVLFMPMAISLVSAGVTFRLVYDESPDRGVLNAVVVGIHDTFKPPSRYHGAQARDGQAVVSYNGGLQTSRTVAADETVLLPLVGLAPRQLPKSATQAGSDTSIMESGVHGVVWSDFTATGGRPGTVDAGERGLPDVAVEVLRDGTVVARTRTAADGTFVVPELTGQGYVVRLAADNFTEPFVGLTWLGPSLVTPAIIGAYIWIWAGFAMVLVTAGLAAIPRETLDAARVDGASEWQVLRQVTVPLLRPVVVVILVTMTVNVLKVFDLVLVVAPESAQGPASVVALEMWRSSFDNIGRSSALGVLLLVLTLPGVLYNVHRLRRGER</sequence>
<comment type="similarity">
    <text evidence="7">Belongs to the binding-protein-dependent transport system permease family.</text>
</comment>
<evidence type="ECO:0000256" key="6">
    <source>
        <dbReference type="ARBA" id="ARBA00023136"/>
    </source>
</evidence>
<gene>
    <name evidence="9" type="ORF">GCM10022255_108850</name>
</gene>
<dbReference type="Gene3D" id="1.10.3720.10">
    <property type="entry name" value="MetI-like"/>
    <property type="match status" value="2"/>
</dbReference>
<feature type="transmembrane region" description="Helical" evidence="7">
    <location>
        <begin position="298"/>
        <end position="318"/>
    </location>
</feature>
<dbReference type="SUPFAM" id="SSF161098">
    <property type="entry name" value="MetI-like"/>
    <property type="match status" value="1"/>
</dbReference>
<dbReference type="Pfam" id="PF00528">
    <property type="entry name" value="BPD_transp_1"/>
    <property type="match status" value="1"/>
</dbReference>
<evidence type="ECO:0000256" key="2">
    <source>
        <dbReference type="ARBA" id="ARBA00022448"/>
    </source>
</evidence>
<evidence type="ECO:0000256" key="5">
    <source>
        <dbReference type="ARBA" id="ARBA00022989"/>
    </source>
</evidence>
<evidence type="ECO:0000256" key="4">
    <source>
        <dbReference type="ARBA" id="ARBA00022692"/>
    </source>
</evidence>
<feature type="transmembrane region" description="Helical" evidence="7">
    <location>
        <begin position="12"/>
        <end position="34"/>
    </location>
</feature>
<feature type="transmembrane region" description="Helical" evidence="7">
    <location>
        <begin position="100"/>
        <end position="121"/>
    </location>
</feature>
<dbReference type="PROSITE" id="PS50928">
    <property type="entry name" value="ABC_TM1"/>
    <property type="match status" value="1"/>
</dbReference>
<keyword evidence="4 7" id="KW-0812">Transmembrane</keyword>
<evidence type="ECO:0000259" key="8">
    <source>
        <dbReference type="PROSITE" id="PS50928"/>
    </source>
</evidence>
<keyword evidence="3" id="KW-1003">Cell membrane</keyword>
<feature type="transmembrane region" description="Helical" evidence="7">
    <location>
        <begin position="394"/>
        <end position="416"/>
    </location>
</feature>
<comment type="caution">
    <text evidence="9">The sequence shown here is derived from an EMBL/GenBank/DDBJ whole genome shotgun (WGS) entry which is preliminary data.</text>
</comment>
<keyword evidence="5 7" id="KW-1133">Transmembrane helix</keyword>
<evidence type="ECO:0000256" key="3">
    <source>
        <dbReference type="ARBA" id="ARBA00022475"/>
    </source>
</evidence>
<evidence type="ECO:0000313" key="9">
    <source>
        <dbReference type="EMBL" id="GAA4263524.1"/>
    </source>
</evidence>